<feature type="chain" id="PRO_5035312638" description="MADF domain-containing protein" evidence="3">
    <location>
        <begin position="24"/>
        <end position="232"/>
    </location>
</feature>
<dbReference type="KEGG" id="clec:106665849"/>
<evidence type="ECO:0000259" key="4">
    <source>
        <dbReference type="PROSITE" id="PS51029"/>
    </source>
</evidence>
<feature type="domain" description="BESS" evidence="5">
    <location>
        <begin position="172"/>
        <end position="211"/>
    </location>
</feature>
<feature type="signal peptide" evidence="3">
    <location>
        <begin position="1"/>
        <end position="23"/>
    </location>
</feature>
<dbReference type="Proteomes" id="UP000494040">
    <property type="component" value="Unassembled WGS sequence"/>
</dbReference>
<protein>
    <recommendedName>
        <fullName evidence="8">MADF domain-containing protein</fullName>
    </recommendedName>
</protein>
<dbReference type="SMART" id="SM00595">
    <property type="entry name" value="MADF"/>
    <property type="match status" value="1"/>
</dbReference>
<evidence type="ECO:0000313" key="6">
    <source>
        <dbReference type="EnsemblMetazoa" id="XP_014248120.1"/>
    </source>
</evidence>
<dbReference type="RefSeq" id="XP_014248120.1">
    <property type="nucleotide sequence ID" value="XM_014392634.2"/>
</dbReference>
<dbReference type="PROSITE" id="PS51029">
    <property type="entry name" value="MADF"/>
    <property type="match status" value="1"/>
</dbReference>
<dbReference type="GO" id="GO:0005634">
    <property type="term" value="C:nucleus"/>
    <property type="evidence" value="ECO:0007669"/>
    <property type="project" value="UniProtKB-SubCell"/>
</dbReference>
<dbReference type="GO" id="GO:0006357">
    <property type="term" value="P:regulation of transcription by RNA polymerase II"/>
    <property type="evidence" value="ECO:0007669"/>
    <property type="project" value="TreeGrafter"/>
</dbReference>
<dbReference type="OMA" id="WEECATE"/>
<keyword evidence="1" id="KW-0539">Nucleus</keyword>
<evidence type="ECO:0000256" key="3">
    <source>
        <dbReference type="SAM" id="SignalP"/>
    </source>
</evidence>
<accession>A0A8I6RKJ8</accession>
<dbReference type="GO" id="GO:0003677">
    <property type="term" value="F:DNA binding"/>
    <property type="evidence" value="ECO:0007669"/>
    <property type="project" value="InterPro"/>
</dbReference>
<evidence type="ECO:0008006" key="8">
    <source>
        <dbReference type="Google" id="ProtNLM"/>
    </source>
</evidence>
<comment type="subcellular location">
    <subcellularLocation>
        <location evidence="1">Nucleus</location>
    </subcellularLocation>
</comment>
<evidence type="ECO:0000259" key="5">
    <source>
        <dbReference type="PROSITE" id="PS51031"/>
    </source>
</evidence>
<dbReference type="Pfam" id="PF10545">
    <property type="entry name" value="MADF_DNA_bdg"/>
    <property type="match status" value="1"/>
</dbReference>
<evidence type="ECO:0000256" key="2">
    <source>
        <dbReference type="SAM" id="MobiDB-lite"/>
    </source>
</evidence>
<keyword evidence="3" id="KW-0732">Signal</keyword>
<dbReference type="EnsemblMetazoa" id="XM_014392634.2">
    <property type="protein sequence ID" value="XP_014248120.1"/>
    <property type="gene ID" value="LOC106665849"/>
</dbReference>
<reference evidence="6" key="1">
    <citation type="submission" date="2022-01" db="UniProtKB">
        <authorList>
            <consortium name="EnsemblMetazoa"/>
        </authorList>
    </citation>
    <scope>IDENTIFICATION</scope>
</reference>
<evidence type="ECO:0000313" key="7">
    <source>
        <dbReference type="Proteomes" id="UP000494040"/>
    </source>
</evidence>
<proteinExistence type="predicted"/>
<feature type="region of interest" description="Disordered" evidence="2">
    <location>
        <begin position="213"/>
        <end position="232"/>
    </location>
</feature>
<dbReference type="GeneID" id="106665849"/>
<dbReference type="GO" id="GO:0005667">
    <property type="term" value="C:transcription regulator complex"/>
    <property type="evidence" value="ECO:0007669"/>
    <property type="project" value="TreeGrafter"/>
</dbReference>
<feature type="domain" description="MADF" evidence="4">
    <location>
        <begin position="33"/>
        <end position="119"/>
    </location>
</feature>
<dbReference type="Pfam" id="PF02944">
    <property type="entry name" value="BESS"/>
    <property type="match status" value="1"/>
</dbReference>
<dbReference type="PANTHER" id="PTHR12243:SF67">
    <property type="entry name" value="COREPRESSOR OF PANGOLIN, ISOFORM A-RELATED"/>
    <property type="match status" value="1"/>
</dbReference>
<dbReference type="InterPro" id="IPR039353">
    <property type="entry name" value="TF_Adf1"/>
</dbReference>
<dbReference type="AlphaFoldDB" id="A0A8I6RKJ8"/>
<dbReference type="PROSITE" id="PS51031">
    <property type="entry name" value="BESS"/>
    <property type="match status" value="1"/>
</dbReference>
<name>A0A8I6RKJ8_CIMLE</name>
<dbReference type="InterPro" id="IPR004210">
    <property type="entry name" value="BESS_motif"/>
</dbReference>
<keyword evidence="7" id="KW-1185">Reference proteome</keyword>
<dbReference type="PANTHER" id="PTHR12243">
    <property type="entry name" value="MADF DOMAIN TRANSCRIPTION FACTOR"/>
    <property type="match status" value="1"/>
</dbReference>
<dbReference type="InterPro" id="IPR006578">
    <property type="entry name" value="MADF-dom"/>
</dbReference>
<dbReference type="OrthoDB" id="5803771at2759"/>
<sequence>MRDRGRSAIASAGLFTLLGTSLWKKSAVMSASALIAAVHRRRPLWDTADANHHNRLLINALWYDVGAELGMNMMLAKSKWRGLRDYYRQQLKRNSEQPEAPLSNWKHFNEMAFVGGTPNPRSSQIKEEFGTSPTDLDIHNAVDQEWQEDAFTQNWQSESVSSYKRDSGSSDEDDDLHFFKSIIPDLKDLERQKKVILRMKILKLIHEELYAGGKQNEASISENGIPPSPPKS</sequence>
<organism evidence="6 7">
    <name type="scientific">Cimex lectularius</name>
    <name type="common">Bed bug</name>
    <name type="synonym">Acanthia lectularia</name>
    <dbReference type="NCBI Taxonomy" id="79782"/>
    <lineage>
        <taxon>Eukaryota</taxon>
        <taxon>Metazoa</taxon>
        <taxon>Ecdysozoa</taxon>
        <taxon>Arthropoda</taxon>
        <taxon>Hexapoda</taxon>
        <taxon>Insecta</taxon>
        <taxon>Pterygota</taxon>
        <taxon>Neoptera</taxon>
        <taxon>Paraneoptera</taxon>
        <taxon>Hemiptera</taxon>
        <taxon>Heteroptera</taxon>
        <taxon>Panheteroptera</taxon>
        <taxon>Cimicomorpha</taxon>
        <taxon>Cimicidae</taxon>
        <taxon>Cimex</taxon>
    </lineage>
</organism>
<evidence type="ECO:0000256" key="1">
    <source>
        <dbReference type="PROSITE-ProRule" id="PRU00371"/>
    </source>
</evidence>